<keyword evidence="2" id="KW-1185">Reference proteome</keyword>
<accession>A0A6A8MDJ4</accession>
<dbReference type="Proteomes" id="UP000438120">
    <property type="component" value="Unassembled WGS sequence"/>
</dbReference>
<dbReference type="AlphaFoldDB" id="A0A6A8MDJ4"/>
<dbReference type="RefSeq" id="WP_154547534.1">
    <property type="nucleotide sequence ID" value="NZ_VUMX01000005.1"/>
</dbReference>
<name>A0A6A8MDJ4_9LACO</name>
<dbReference type="OrthoDB" id="2303669at2"/>
<organism evidence="1 2">
    <name type="scientific">Lactobacillus porci</name>
    <dbReference type="NCBI Taxonomy" id="2012477"/>
    <lineage>
        <taxon>Bacteria</taxon>
        <taxon>Bacillati</taxon>
        <taxon>Bacillota</taxon>
        <taxon>Bacilli</taxon>
        <taxon>Lactobacillales</taxon>
        <taxon>Lactobacillaceae</taxon>
        <taxon>Lactobacillus</taxon>
    </lineage>
</organism>
<proteinExistence type="predicted"/>
<evidence type="ECO:0000313" key="2">
    <source>
        <dbReference type="Proteomes" id="UP000438120"/>
    </source>
</evidence>
<comment type="caution">
    <text evidence="1">The sequence shown here is derived from an EMBL/GenBank/DDBJ whole genome shotgun (WGS) entry which is preliminary data.</text>
</comment>
<gene>
    <name evidence="1" type="ORF">FYJ62_02825</name>
</gene>
<reference evidence="1 2" key="1">
    <citation type="submission" date="2019-08" db="EMBL/GenBank/DDBJ databases">
        <title>In-depth cultivation of the pig gut microbiome towards novel bacterial diversity and tailored functional studies.</title>
        <authorList>
            <person name="Wylensek D."/>
            <person name="Hitch T.C.A."/>
            <person name="Clavel T."/>
        </authorList>
    </citation>
    <scope>NUCLEOTIDE SEQUENCE [LARGE SCALE GENOMIC DNA]</scope>
    <source>
        <strain evidence="1 2">Bifido-178-WT-2B</strain>
    </source>
</reference>
<evidence type="ECO:0000313" key="1">
    <source>
        <dbReference type="EMBL" id="MST86600.1"/>
    </source>
</evidence>
<dbReference type="SUPFAM" id="SSF54518">
    <property type="entry name" value="Tubby C-terminal domain-like"/>
    <property type="match status" value="1"/>
</dbReference>
<sequence length="190" mass="21449">MYTYTLSLTQEGHTGQIPIVDGKGEPWGIIRGNLDNPNHTLYLLDTSSQEIGRLYSDGTGLIASYTLDVVNHSLVHVKKVNNHQLNLFYITRLNYWVNGSIKKGSYAFRSGVKKVAAVQTEVSDHGVVLTCQIERPEDIPFILLIAVLFTQWHVTPLELPDFLPIISQHSTGTASLFRLFSPYDHKRDRQ</sequence>
<dbReference type="EMBL" id="VUMX01000005">
    <property type="protein sequence ID" value="MST86600.1"/>
    <property type="molecule type" value="Genomic_DNA"/>
</dbReference>
<dbReference type="InterPro" id="IPR025659">
    <property type="entry name" value="Tubby-like_C"/>
</dbReference>
<protein>
    <submittedName>
        <fullName evidence="1">Uncharacterized protein</fullName>
    </submittedName>
</protein>